<dbReference type="PROSITE" id="PS51143">
    <property type="entry name" value="MT_A70"/>
    <property type="match status" value="1"/>
</dbReference>
<sequence length="181" mass="20422">MSDLPTEKFDVIYADPPWSYRDDGNPRGGVAKHYDTMSLDDIKALDVPAAEDAILYMWGTVTHVPEAIDVIRAWGFEHKSQAVWDKVHMGSGSWFRGQHELLYVAVRGNPSPPAQENRRESVFRTPRTEHSSKPEAVRTHIEEAHPDARKLEMFARDGKVGWELWGDESPDSKQATLGGQP</sequence>
<dbReference type="InterPro" id="IPR002052">
    <property type="entry name" value="DNA_methylase_N6_adenine_CS"/>
</dbReference>
<dbReference type="InterPro" id="IPR029063">
    <property type="entry name" value="SAM-dependent_MTases_sf"/>
</dbReference>
<reference evidence="5" key="1">
    <citation type="submission" date="2021-05" db="EMBL/GenBank/DDBJ databases">
        <title>Diversity, taxonomy and evolution of archaeal viruses of the class Caudoviricetes.</title>
        <authorList>
            <person name="Liu Y."/>
            <person name="Demina T.A."/>
            <person name="Roux S."/>
            <person name="Aiewsakun P."/>
            <person name="Kazlauskas D."/>
            <person name="Simmonds P."/>
            <person name="Prangishvili D."/>
            <person name="Oksanen H.M."/>
            <person name="Krupovic M."/>
        </authorList>
    </citation>
    <scope>NUCLEOTIDE SEQUENCE</scope>
    <source>
        <strain evidence="5">HRTV-28/28</strain>
    </source>
</reference>
<feature type="region of interest" description="Disordered" evidence="4">
    <location>
        <begin position="109"/>
        <end position="138"/>
    </location>
</feature>
<name>A0AAE8XZA6_9CAUD</name>
<keyword evidence="1 5" id="KW-0489">Methyltransferase</keyword>
<dbReference type="SUPFAM" id="SSF53335">
    <property type="entry name" value="S-adenosyl-L-methionine-dependent methyltransferases"/>
    <property type="match status" value="1"/>
</dbReference>
<dbReference type="Gene3D" id="3.40.50.150">
    <property type="entry name" value="Vaccinia Virus protein VP39"/>
    <property type="match status" value="1"/>
</dbReference>
<dbReference type="PANTHER" id="PTHR12829:SF7">
    <property type="entry name" value="N6-ADENOSINE-METHYLTRANSFERASE CATALYTIC SUBUNIT"/>
    <property type="match status" value="1"/>
</dbReference>
<evidence type="ECO:0000256" key="2">
    <source>
        <dbReference type="ARBA" id="ARBA00022679"/>
    </source>
</evidence>
<evidence type="ECO:0000256" key="4">
    <source>
        <dbReference type="SAM" id="MobiDB-lite"/>
    </source>
</evidence>
<dbReference type="GO" id="GO:0032259">
    <property type="term" value="P:methylation"/>
    <property type="evidence" value="ECO:0007669"/>
    <property type="project" value="UniProtKB-KW"/>
</dbReference>
<evidence type="ECO:0000256" key="1">
    <source>
        <dbReference type="ARBA" id="ARBA00022603"/>
    </source>
</evidence>
<proteinExistence type="predicted"/>
<keyword evidence="6" id="KW-1185">Reference proteome</keyword>
<gene>
    <name evidence="5" type="ORF">HRTV-28_gp69</name>
</gene>
<dbReference type="GO" id="GO:0008168">
    <property type="term" value="F:methyltransferase activity"/>
    <property type="evidence" value="ECO:0007669"/>
    <property type="project" value="UniProtKB-KW"/>
</dbReference>
<keyword evidence="2" id="KW-0808">Transferase</keyword>
<accession>A0AAE8XZA6</accession>
<organism evidence="5 6">
    <name type="scientific">Halorubrum tailed virus 28</name>
    <dbReference type="NCBI Taxonomy" id="2878009"/>
    <lineage>
        <taxon>Viruses</taxon>
        <taxon>Duplodnaviria</taxon>
        <taxon>Heunggongvirae</taxon>
        <taxon>Uroviricota</taxon>
        <taxon>Caudoviricetes</taxon>
        <taxon>Suolaviridae</taxon>
        <taxon>Pormufvirus</taxon>
        <taxon>Pormufvirus salinum</taxon>
        <taxon>Pormufvirus HRTV28</taxon>
    </lineage>
</organism>
<dbReference type="EMBL" id="MZ334528">
    <property type="protein sequence ID" value="UBF23507.1"/>
    <property type="molecule type" value="Genomic_DNA"/>
</dbReference>
<evidence type="ECO:0000313" key="6">
    <source>
        <dbReference type="Proteomes" id="UP000827176"/>
    </source>
</evidence>
<dbReference type="InterPro" id="IPR007757">
    <property type="entry name" value="MT-A70-like"/>
</dbReference>
<evidence type="ECO:0000313" key="5">
    <source>
        <dbReference type="EMBL" id="UBF23507.1"/>
    </source>
</evidence>
<feature type="compositionally biased region" description="Basic and acidic residues" evidence="4">
    <location>
        <begin position="116"/>
        <end position="138"/>
    </location>
</feature>
<dbReference type="PANTHER" id="PTHR12829">
    <property type="entry name" value="N6-ADENOSINE-METHYLTRANSFERASE"/>
    <property type="match status" value="1"/>
</dbReference>
<keyword evidence="3" id="KW-0949">S-adenosyl-L-methionine</keyword>
<dbReference type="Pfam" id="PF05063">
    <property type="entry name" value="MT-A70"/>
    <property type="match status" value="1"/>
</dbReference>
<protein>
    <submittedName>
        <fullName evidence="5">N6-adenine methyltransferase</fullName>
    </submittedName>
</protein>
<dbReference type="Proteomes" id="UP000827176">
    <property type="component" value="Segment"/>
</dbReference>
<dbReference type="GO" id="GO:0003676">
    <property type="term" value="F:nucleic acid binding"/>
    <property type="evidence" value="ECO:0007669"/>
    <property type="project" value="InterPro"/>
</dbReference>
<dbReference type="PROSITE" id="PS00092">
    <property type="entry name" value="N6_MTASE"/>
    <property type="match status" value="1"/>
</dbReference>
<evidence type="ECO:0000256" key="3">
    <source>
        <dbReference type="ARBA" id="ARBA00022691"/>
    </source>
</evidence>